<dbReference type="EMBL" id="JASCXX010000001">
    <property type="protein sequence ID" value="MDI6447518.1"/>
    <property type="molecule type" value="Genomic_DNA"/>
</dbReference>
<dbReference type="Proteomes" id="UP001431776">
    <property type="component" value="Unassembled WGS sequence"/>
</dbReference>
<feature type="domain" description="DHHA1" evidence="2">
    <location>
        <begin position="231"/>
        <end position="313"/>
    </location>
</feature>
<feature type="domain" description="DDH" evidence="1">
    <location>
        <begin position="18"/>
        <end position="168"/>
    </location>
</feature>
<keyword evidence="4" id="KW-1185">Reference proteome</keyword>
<dbReference type="GO" id="GO:0008441">
    <property type="term" value="F:3'(2'),5'-bisphosphate nucleotidase activity"/>
    <property type="evidence" value="ECO:0007669"/>
    <property type="project" value="UniProtKB-EC"/>
</dbReference>
<sequence>MTDMHQQALTLIENASDILITTHTRPDGDACGCVAALTEALRGLGKTVRPLFLSPVPSWYAFLFDEPVPVLRTDVQVEELAQSPFGRCDLILIVDTNSYSQLPHFEEHLKRIDTPILVIDHHVTSDGLGTVEIVDPTAAAAGLVVYDFFRAAGLPITAKMAEALFVAIATDTGWFQFNNTTSRVYRCAADLIDLGISPTDLYDRLHHTYSQARFRLLVTMLDRLELHLDGRYAVQYLLQEDFVQTGAVYEDTENFINECHRIASVVVSTLLVELKDGRIRCSLRSRGAVDVSEIAARFGGGGHKMAAGTFLPGPIDHARQLIFHEVTQRLP</sequence>
<evidence type="ECO:0000259" key="1">
    <source>
        <dbReference type="Pfam" id="PF01368"/>
    </source>
</evidence>
<evidence type="ECO:0000313" key="4">
    <source>
        <dbReference type="Proteomes" id="UP001431776"/>
    </source>
</evidence>
<evidence type="ECO:0000259" key="2">
    <source>
        <dbReference type="Pfam" id="PF02272"/>
    </source>
</evidence>
<dbReference type="Gene3D" id="3.90.1640.10">
    <property type="entry name" value="inorganic pyrophosphatase (n-terminal core)"/>
    <property type="match status" value="1"/>
</dbReference>
<dbReference type="GO" id="GO:0003676">
    <property type="term" value="F:nucleic acid binding"/>
    <property type="evidence" value="ECO:0007669"/>
    <property type="project" value="InterPro"/>
</dbReference>
<dbReference type="PANTHER" id="PTHR47618">
    <property type="entry name" value="BIFUNCTIONAL OLIGORIBONUCLEASE AND PAP PHOSPHATASE NRNA"/>
    <property type="match status" value="1"/>
</dbReference>
<protein>
    <submittedName>
        <fullName evidence="3">Bifunctional oligoribonuclease/PAP phosphatase NrnA</fullName>
        <ecNumber evidence="3">3.1.3.7</ecNumber>
    </submittedName>
</protein>
<dbReference type="AlphaFoldDB" id="A0AAW6TPD8"/>
<gene>
    <name evidence="3" type="ORF">QJ522_00560</name>
</gene>
<keyword evidence="3" id="KW-0378">Hydrolase</keyword>
<dbReference type="InterPro" id="IPR003156">
    <property type="entry name" value="DHHA1_dom"/>
</dbReference>
<reference evidence="3" key="1">
    <citation type="submission" date="2023-05" db="EMBL/GenBank/DDBJ databases">
        <title>Anaerotaeda fermentans gen. nov., sp. nov., a novel anaerobic planctomycete of the new family within the order Sedimentisphaerales isolated from Taman Peninsula, Russia.</title>
        <authorList>
            <person name="Khomyakova M.A."/>
            <person name="Merkel A.Y."/>
            <person name="Slobodkin A.I."/>
        </authorList>
    </citation>
    <scope>NUCLEOTIDE SEQUENCE</scope>
    <source>
        <strain evidence="3">M17dextr</strain>
    </source>
</reference>
<dbReference type="SUPFAM" id="SSF64182">
    <property type="entry name" value="DHH phosphoesterases"/>
    <property type="match status" value="1"/>
</dbReference>
<organism evidence="3 4">
    <name type="scientific">Anaerobaca lacustris</name>
    <dbReference type="NCBI Taxonomy" id="3044600"/>
    <lineage>
        <taxon>Bacteria</taxon>
        <taxon>Pseudomonadati</taxon>
        <taxon>Planctomycetota</taxon>
        <taxon>Phycisphaerae</taxon>
        <taxon>Sedimentisphaerales</taxon>
        <taxon>Anaerobacaceae</taxon>
        <taxon>Anaerobaca</taxon>
    </lineage>
</organism>
<name>A0AAW6TPD8_9BACT</name>
<comment type="caution">
    <text evidence="3">The sequence shown here is derived from an EMBL/GenBank/DDBJ whole genome shotgun (WGS) entry which is preliminary data.</text>
</comment>
<dbReference type="PANTHER" id="PTHR47618:SF1">
    <property type="entry name" value="BIFUNCTIONAL OLIGORIBONUCLEASE AND PAP PHOSPHATASE NRNA"/>
    <property type="match status" value="1"/>
</dbReference>
<dbReference type="InterPro" id="IPR001667">
    <property type="entry name" value="DDH_dom"/>
</dbReference>
<dbReference type="RefSeq" id="WP_349242929.1">
    <property type="nucleotide sequence ID" value="NZ_JASCXX010000001.1"/>
</dbReference>
<dbReference type="Pfam" id="PF02272">
    <property type="entry name" value="DHHA1"/>
    <property type="match status" value="1"/>
</dbReference>
<dbReference type="Gene3D" id="3.10.310.30">
    <property type="match status" value="1"/>
</dbReference>
<dbReference type="InterPro" id="IPR038763">
    <property type="entry name" value="DHH_sf"/>
</dbReference>
<accession>A0AAW6TPD8</accession>
<dbReference type="EC" id="3.1.3.7" evidence="3"/>
<dbReference type="InterPro" id="IPR051319">
    <property type="entry name" value="Oligoribo/pAp-PDE_c-di-AMP_PDE"/>
</dbReference>
<dbReference type="Pfam" id="PF01368">
    <property type="entry name" value="DHH"/>
    <property type="match status" value="1"/>
</dbReference>
<evidence type="ECO:0000313" key="3">
    <source>
        <dbReference type="EMBL" id="MDI6447518.1"/>
    </source>
</evidence>
<proteinExistence type="predicted"/>